<reference evidence="1 2" key="1">
    <citation type="journal article" date="2015" name="Nature">
        <title>rRNA introns, odd ribosomes, and small enigmatic genomes across a large radiation of phyla.</title>
        <authorList>
            <person name="Brown C.T."/>
            <person name="Hug L.A."/>
            <person name="Thomas B.C."/>
            <person name="Sharon I."/>
            <person name="Castelle C.J."/>
            <person name="Singh A."/>
            <person name="Wilkins M.J."/>
            <person name="Williams K.H."/>
            <person name="Banfield J.F."/>
        </authorList>
    </citation>
    <scope>NUCLEOTIDE SEQUENCE [LARGE SCALE GENOMIC DNA]</scope>
</reference>
<name>A0A0G1XIY9_9BACT</name>
<gene>
    <name evidence="1" type="ORF">UY74_C0022G0024</name>
</gene>
<dbReference type="AlphaFoldDB" id="A0A0G1XIY9"/>
<evidence type="ECO:0000313" key="2">
    <source>
        <dbReference type="Proteomes" id="UP000034445"/>
    </source>
</evidence>
<sequence length="133" mass="15838">MEKVLDADTFFSNREKAKFYKRDEMAEDFRGALSAKDRTKLRFFPVQIGEVDWGEWDEGDQRKGTPRRLPLYLFQHDDHVSADYPNGYPGHNERLTCHCGYRHYFASSRYREVRMFGALLMFAIRMRIARIFA</sequence>
<comment type="caution">
    <text evidence="1">The sequence shown here is derived from an EMBL/GenBank/DDBJ whole genome shotgun (WGS) entry which is preliminary data.</text>
</comment>
<accession>A0A0G1XIY9</accession>
<organism evidence="1 2">
    <name type="scientific">Candidatus Kaiserbacteria bacterium GW2011_GWC2_52_8b</name>
    <dbReference type="NCBI Taxonomy" id="1618676"/>
    <lineage>
        <taxon>Bacteria</taxon>
        <taxon>Candidatus Kaiseribacteriota</taxon>
    </lineage>
</organism>
<dbReference type="EMBL" id="LCRF01000022">
    <property type="protein sequence ID" value="KKW31168.1"/>
    <property type="molecule type" value="Genomic_DNA"/>
</dbReference>
<dbReference type="Proteomes" id="UP000034445">
    <property type="component" value="Unassembled WGS sequence"/>
</dbReference>
<evidence type="ECO:0000313" key="1">
    <source>
        <dbReference type="EMBL" id="KKW31168.1"/>
    </source>
</evidence>
<protein>
    <submittedName>
        <fullName evidence="1">Uncharacterized protein</fullName>
    </submittedName>
</protein>
<proteinExistence type="predicted"/>